<protein>
    <submittedName>
        <fullName evidence="1">Uncharacterized protein</fullName>
    </submittedName>
</protein>
<dbReference type="EMBL" id="FOBW01000001">
    <property type="protein sequence ID" value="SEM22768.1"/>
    <property type="molecule type" value="Genomic_DNA"/>
</dbReference>
<dbReference type="Proteomes" id="UP000198553">
    <property type="component" value="Unassembled WGS sequence"/>
</dbReference>
<dbReference type="STRING" id="930146.SAMN05192533_101508"/>
<keyword evidence="2" id="KW-1185">Reference proteome</keyword>
<evidence type="ECO:0000313" key="1">
    <source>
        <dbReference type="EMBL" id="SEM22768.1"/>
    </source>
</evidence>
<organism evidence="1 2">
    <name type="scientific">Mesobacillus persicus</name>
    <dbReference type="NCBI Taxonomy" id="930146"/>
    <lineage>
        <taxon>Bacteria</taxon>
        <taxon>Bacillati</taxon>
        <taxon>Bacillota</taxon>
        <taxon>Bacilli</taxon>
        <taxon>Bacillales</taxon>
        <taxon>Bacillaceae</taxon>
        <taxon>Mesobacillus</taxon>
    </lineage>
</organism>
<proteinExistence type="predicted"/>
<accession>A0A1H7WP13</accession>
<evidence type="ECO:0000313" key="2">
    <source>
        <dbReference type="Proteomes" id="UP000198553"/>
    </source>
</evidence>
<gene>
    <name evidence="1" type="ORF">SAMN05192533_101508</name>
</gene>
<dbReference type="AlphaFoldDB" id="A0A1H7WP13"/>
<name>A0A1H7WP13_9BACI</name>
<reference evidence="2" key="1">
    <citation type="submission" date="2016-10" db="EMBL/GenBank/DDBJ databases">
        <authorList>
            <person name="Varghese N."/>
            <person name="Submissions S."/>
        </authorList>
    </citation>
    <scope>NUCLEOTIDE SEQUENCE [LARGE SCALE GENOMIC DNA]</scope>
    <source>
        <strain evidence="2">B48,IBRC-M 10115,DSM 25386,CECT 8001</strain>
    </source>
</reference>
<sequence length="40" mass="4705">MISKHLFIGHFLVVRESWKQKNRPHAALIERNSTGVQVIY</sequence>